<keyword evidence="2" id="KW-1185">Reference proteome</keyword>
<dbReference type="Proteomes" id="UP000192277">
    <property type="component" value="Unassembled WGS sequence"/>
</dbReference>
<comment type="caution">
    <text evidence="1">The sequence shown here is derived from an EMBL/GenBank/DDBJ whole genome shotgun (WGS) entry which is preliminary data.</text>
</comment>
<reference evidence="1 2" key="1">
    <citation type="submission" date="2016-04" db="EMBL/GenBank/DDBJ databases">
        <authorList>
            <person name="Chen L."/>
            <person name="Zhuang W."/>
            <person name="Wang G."/>
        </authorList>
    </citation>
    <scope>NUCLEOTIDE SEQUENCE [LARGE SCALE GENOMIC DNA]</scope>
    <source>
        <strain evidence="2">GR20</strain>
    </source>
</reference>
<dbReference type="PANTHER" id="PTHR39473:SF1">
    <property type="entry name" value="DINB-LIKE DOMAIN-CONTAINING PROTEIN"/>
    <property type="match status" value="1"/>
</dbReference>
<evidence type="ECO:0008006" key="3">
    <source>
        <dbReference type="Google" id="ProtNLM"/>
    </source>
</evidence>
<protein>
    <recommendedName>
        <fullName evidence="3">DinB family protein</fullName>
    </recommendedName>
</protein>
<name>A0ABX3NY29_9BACT</name>
<dbReference type="SUPFAM" id="SSF109854">
    <property type="entry name" value="DinB/YfiT-like putative metalloenzymes"/>
    <property type="match status" value="1"/>
</dbReference>
<organism evidence="1 2">
    <name type="scientific">Niastella koreensis</name>
    <dbReference type="NCBI Taxonomy" id="354356"/>
    <lineage>
        <taxon>Bacteria</taxon>
        <taxon>Pseudomonadati</taxon>
        <taxon>Bacteroidota</taxon>
        <taxon>Chitinophagia</taxon>
        <taxon>Chitinophagales</taxon>
        <taxon>Chitinophagaceae</taxon>
        <taxon>Niastella</taxon>
    </lineage>
</organism>
<sequence>MIAQITQPVTSLLSQLQTLLEMLTDDQYSEKVPLLSNASLGQHVRHIIEFFLELENGYATGTVNYDGRKRDFAIETRRSAALDAIQVVTMNLKKENKQLMLTADFGSDALCQVLTSYERELVYNLEHTIHHMALLRIGVNAVSAVELPDNFGVAISTLKYRKLCAQ</sequence>
<dbReference type="EMBL" id="LWBO01000010">
    <property type="protein sequence ID" value="OQP49560.1"/>
    <property type="molecule type" value="Genomic_DNA"/>
</dbReference>
<evidence type="ECO:0000313" key="2">
    <source>
        <dbReference type="Proteomes" id="UP000192277"/>
    </source>
</evidence>
<dbReference type="PANTHER" id="PTHR39473">
    <property type="match status" value="1"/>
</dbReference>
<evidence type="ECO:0000313" key="1">
    <source>
        <dbReference type="EMBL" id="OQP49560.1"/>
    </source>
</evidence>
<proteinExistence type="predicted"/>
<accession>A0ABX3NY29</accession>
<gene>
    <name evidence="1" type="ORF">A4D02_28630</name>
</gene>
<dbReference type="InterPro" id="IPR034660">
    <property type="entry name" value="DinB/YfiT-like"/>
</dbReference>
<dbReference type="RefSeq" id="WP_014220047.1">
    <property type="nucleotide sequence ID" value="NZ_LWBO01000010.1"/>
</dbReference>